<comment type="subcellular location">
    <subcellularLocation>
        <location evidence="1">Cell outer membrane</location>
    </subcellularLocation>
</comment>
<dbReference type="EMBL" id="JAHESE010000039">
    <property type="protein sequence ID" value="MBT1711696.1"/>
    <property type="molecule type" value="Genomic_DNA"/>
</dbReference>
<protein>
    <submittedName>
        <fullName evidence="8">RagB/SusD family nutrient uptake outer membrane protein</fullName>
    </submittedName>
</protein>
<reference evidence="8 9" key="1">
    <citation type="submission" date="2021-05" db="EMBL/GenBank/DDBJ databases">
        <title>A Polyphasic approach of four new species of the genus Ohtaekwangia: Ohtaekwangia histidinii sp. nov., Ohtaekwangia cretensis sp. nov., Ohtaekwangia indiensis sp. nov., Ohtaekwangia reichenbachii sp. nov. from diverse environment.</title>
        <authorList>
            <person name="Octaviana S."/>
        </authorList>
    </citation>
    <scope>NUCLEOTIDE SEQUENCE [LARGE SCALE GENOMIC DNA]</scope>
    <source>
        <strain evidence="8 9">PWU5</strain>
    </source>
</reference>
<keyword evidence="9" id="KW-1185">Reference proteome</keyword>
<sequence>MKKYSILCVALLLAAQACNDDFLERSPQTEISEKDFFHTADDLDTYLYSVYNFGGIGIYVEDMSTDNTATTGVTELKNMMTGSPTAANVTGGWTWDQLRKINYYLDHFGTATLTEAQRSHYEGLGRFFRARFYMDKVARYSDVPWYEKTLTQDDPDLYKGRDTRTTVVDKIFEDLEFARQYVDADAGEDRPGAVTKWVVRAFMADAALFEGTFRKYHTELNLQSTADKYLTLASEVADEVITDGGFALYNTGKPESDYASLFTSGSLEGNSEIILGRFYEAGLLNSGWWGYMFGNYEVSPSKDLQQTYLMADGTPYTSQAGYATHQFVEEFADRDPRLGQTFAYPGWELINNSTYAQGAGIYIQELSRNFTGYHQIKGFVNNTDTDVQNNLDVPLIRLAEVYLIFAEAKAELGTLTQGDLDGTVNLLRERVGMPALAINPPVDPVLQAQYPLVAGGLAAVLLEIRRERRVELALEGYRSDDLMRWHAGKRSEIEPEGLYFPGLGKYDLTGDNIDDIILLPADAEIPAEANKEKNSLGKTLVYYRVGAIGAEGATFYLKDGEHGNIATAADLGTFEEPKFYYRPVPQPQVLLNPNLTQIMGW</sequence>
<dbReference type="SUPFAM" id="SSF48452">
    <property type="entry name" value="TPR-like"/>
    <property type="match status" value="1"/>
</dbReference>
<keyword evidence="4" id="KW-0472">Membrane</keyword>
<organism evidence="8 9">
    <name type="scientific">Dawidia cretensis</name>
    <dbReference type="NCBI Taxonomy" id="2782350"/>
    <lineage>
        <taxon>Bacteria</taxon>
        <taxon>Pseudomonadati</taxon>
        <taxon>Bacteroidota</taxon>
        <taxon>Cytophagia</taxon>
        <taxon>Cytophagales</taxon>
        <taxon>Chryseotaleaceae</taxon>
        <taxon>Dawidia</taxon>
    </lineage>
</organism>
<evidence type="ECO:0000256" key="3">
    <source>
        <dbReference type="ARBA" id="ARBA00022729"/>
    </source>
</evidence>
<evidence type="ECO:0000256" key="6">
    <source>
        <dbReference type="SAM" id="SignalP"/>
    </source>
</evidence>
<comment type="similarity">
    <text evidence="2">Belongs to the SusD family.</text>
</comment>
<dbReference type="Proteomes" id="UP001319080">
    <property type="component" value="Unassembled WGS sequence"/>
</dbReference>
<feature type="signal peptide" evidence="6">
    <location>
        <begin position="1"/>
        <end position="19"/>
    </location>
</feature>
<evidence type="ECO:0000256" key="2">
    <source>
        <dbReference type="ARBA" id="ARBA00006275"/>
    </source>
</evidence>
<feature type="chain" id="PRO_5043012386" evidence="6">
    <location>
        <begin position="20"/>
        <end position="601"/>
    </location>
</feature>
<comment type="caution">
    <text evidence="8">The sequence shown here is derived from an EMBL/GenBank/DDBJ whole genome shotgun (WGS) entry which is preliminary data.</text>
</comment>
<accession>A0AAP2E275</accession>
<dbReference type="InterPro" id="IPR012944">
    <property type="entry name" value="SusD_RagB_dom"/>
</dbReference>
<evidence type="ECO:0000256" key="4">
    <source>
        <dbReference type="ARBA" id="ARBA00023136"/>
    </source>
</evidence>
<gene>
    <name evidence="8" type="ORF">KK062_25870</name>
</gene>
<feature type="domain" description="RagB/SusD" evidence="7">
    <location>
        <begin position="294"/>
        <end position="601"/>
    </location>
</feature>
<keyword evidence="3 6" id="KW-0732">Signal</keyword>
<dbReference type="PROSITE" id="PS51257">
    <property type="entry name" value="PROKAR_LIPOPROTEIN"/>
    <property type="match status" value="1"/>
</dbReference>
<evidence type="ECO:0000313" key="8">
    <source>
        <dbReference type="EMBL" id="MBT1711696.1"/>
    </source>
</evidence>
<evidence type="ECO:0000313" key="9">
    <source>
        <dbReference type="Proteomes" id="UP001319080"/>
    </source>
</evidence>
<dbReference type="RefSeq" id="WP_254087266.1">
    <property type="nucleotide sequence ID" value="NZ_JAHESE010000039.1"/>
</dbReference>
<evidence type="ECO:0000256" key="1">
    <source>
        <dbReference type="ARBA" id="ARBA00004442"/>
    </source>
</evidence>
<evidence type="ECO:0000259" key="7">
    <source>
        <dbReference type="Pfam" id="PF07980"/>
    </source>
</evidence>
<keyword evidence="5" id="KW-0998">Cell outer membrane</keyword>
<dbReference type="Pfam" id="PF07980">
    <property type="entry name" value="SusD_RagB"/>
    <property type="match status" value="1"/>
</dbReference>
<dbReference type="AlphaFoldDB" id="A0AAP2E275"/>
<dbReference type="GO" id="GO:0009279">
    <property type="term" value="C:cell outer membrane"/>
    <property type="evidence" value="ECO:0007669"/>
    <property type="project" value="UniProtKB-SubCell"/>
</dbReference>
<name>A0AAP2E275_9BACT</name>
<dbReference type="InterPro" id="IPR011990">
    <property type="entry name" value="TPR-like_helical_dom_sf"/>
</dbReference>
<proteinExistence type="inferred from homology"/>
<dbReference type="Gene3D" id="1.25.40.390">
    <property type="match status" value="1"/>
</dbReference>
<evidence type="ECO:0000256" key="5">
    <source>
        <dbReference type="ARBA" id="ARBA00023237"/>
    </source>
</evidence>